<sequence>MQVGLIVAFVLGSGVARLLSREEFMNFADSFAKHALGTFNSTPAKCDSNLLLSESGGKECFVALVGLGDVPGGASSKVQMQLASPLDAIFYTENNFEKATKILDSGVDAVQLTMETHPECSVIRYDLETLANTMIGSGKIIITDTDSKRVTHGWKVGASVTYRKAAKKFLKNDTYTFSADYFGSIATTTTSSVGLHFDVPAGTTCTPHLLRYSVMCNPVSFRAQYFKNGSQISTKMSKLDATSKPFLMPIDYRISDFFKVITGCIDLTL</sequence>
<evidence type="ECO:0000313" key="2">
    <source>
        <dbReference type="Proteomes" id="UP001165960"/>
    </source>
</evidence>
<organism evidence="1 2">
    <name type="scientific">Entomophthora muscae</name>
    <dbReference type="NCBI Taxonomy" id="34485"/>
    <lineage>
        <taxon>Eukaryota</taxon>
        <taxon>Fungi</taxon>
        <taxon>Fungi incertae sedis</taxon>
        <taxon>Zoopagomycota</taxon>
        <taxon>Entomophthoromycotina</taxon>
        <taxon>Entomophthoromycetes</taxon>
        <taxon>Entomophthorales</taxon>
        <taxon>Entomophthoraceae</taxon>
        <taxon>Entomophthora</taxon>
    </lineage>
</organism>
<dbReference type="Proteomes" id="UP001165960">
    <property type="component" value="Unassembled WGS sequence"/>
</dbReference>
<accession>A0ACC2TLC8</accession>
<keyword evidence="2" id="KW-1185">Reference proteome</keyword>
<protein>
    <submittedName>
        <fullName evidence="1">Uncharacterized protein</fullName>
    </submittedName>
</protein>
<comment type="caution">
    <text evidence="1">The sequence shown here is derived from an EMBL/GenBank/DDBJ whole genome shotgun (WGS) entry which is preliminary data.</text>
</comment>
<dbReference type="EMBL" id="QTSX02002458">
    <property type="protein sequence ID" value="KAJ9075463.1"/>
    <property type="molecule type" value="Genomic_DNA"/>
</dbReference>
<evidence type="ECO:0000313" key="1">
    <source>
        <dbReference type="EMBL" id="KAJ9075463.1"/>
    </source>
</evidence>
<gene>
    <name evidence="1" type="ORF">DSO57_1035884</name>
</gene>
<reference evidence="1" key="1">
    <citation type="submission" date="2022-04" db="EMBL/GenBank/DDBJ databases">
        <title>Genome of the entomopathogenic fungus Entomophthora muscae.</title>
        <authorList>
            <person name="Elya C."/>
            <person name="Lovett B.R."/>
            <person name="Lee E."/>
            <person name="Macias A.M."/>
            <person name="Hajek A.E."/>
            <person name="De Bivort B.L."/>
            <person name="Kasson M.T."/>
            <person name="De Fine Licht H.H."/>
            <person name="Stajich J.E."/>
        </authorList>
    </citation>
    <scope>NUCLEOTIDE SEQUENCE</scope>
    <source>
        <strain evidence="1">Berkeley</strain>
    </source>
</reference>
<name>A0ACC2TLC8_9FUNG</name>
<proteinExistence type="predicted"/>